<organism evidence="1 2">
    <name type="scientific">Nyssa sinensis</name>
    <dbReference type="NCBI Taxonomy" id="561372"/>
    <lineage>
        <taxon>Eukaryota</taxon>
        <taxon>Viridiplantae</taxon>
        <taxon>Streptophyta</taxon>
        <taxon>Embryophyta</taxon>
        <taxon>Tracheophyta</taxon>
        <taxon>Spermatophyta</taxon>
        <taxon>Magnoliopsida</taxon>
        <taxon>eudicotyledons</taxon>
        <taxon>Gunneridae</taxon>
        <taxon>Pentapetalae</taxon>
        <taxon>asterids</taxon>
        <taxon>Cornales</taxon>
        <taxon>Nyssaceae</taxon>
        <taxon>Nyssa</taxon>
    </lineage>
</organism>
<evidence type="ECO:0000313" key="2">
    <source>
        <dbReference type="Proteomes" id="UP000325577"/>
    </source>
</evidence>
<dbReference type="EMBL" id="CM018031">
    <property type="protein sequence ID" value="KAA8548468.1"/>
    <property type="molecule type" value="Genomic_DNA"/>
</dbReference>
<protein>
    <submittedName>
        <fullName evidence="1">Uncharacterized protein</fullName>
    </submittedName>
</protein>
<name>A0A5J5BZN9_9ASTE</name>
<evidence type="ECO:0000313" key="1">
    <source>
        <dbReference type="EMBL" id="KAA8548468.1"/>
    </source>
</evidence>
<keyword evidence="2" id="KW-1185">Reference proteome</keyword>
<gene>
    <name evidence="1" type="ORF">F0562_000152</name>
</gene>
<dbReference type="Proteomes" id="UP000325577">
    <property type="component" value="Linkage Group LG0"/>
</dbReference>
<sequence length="91" mass="9421">MVIKFVASSPGLHLHFRIFDSDYFNTEAALSTINKSCPNSGTSTLECLCSVHGEAGPVGVHSGISGEIRGSACSVLQCLRGHLAAAGVECV</sequence>
<dbReference type="AlphaFoldDB" id="A0A5J5BZN9"/>
<proteinExistence type="predicted"/>
<accession>A0A5J5BZN9</accession>
<reference evidence="1 2" key="1">
    <citation type="submission" date="2019-09" db="EMBL/GenBank/DDBJ databases">
        <title>A chromosome-level genome assembly of the Chinese tupelo Nyssa sinensis.</title>
        <authorList>
            <person name="Yang X."/>
            <person name="Kang M."/>
            <person name="Yang Y."/>
            <person name="Xiong H."/>
            <person name="Wang M."/>
            <person name="Zhang Z."/>
            <person name="Wang Z."/>
            <person name="Wu H."/>
            <person name="Ma T."/>
            <person name="Liu J."/>
            <person name="Xi Z."/>
        </authorList>
    </citation>
    <scope>NUCLEOTIDE SEQUENCE [LARGE SCALE GENOMIC DNA]</scope>
    <source>
        <strain evidence="1">J267</strain>
        <tissue evidence="1">Leaf</tissue>
    </source>
</reference>